<keyword evidence="2" id="KW-1133">Transmembrane helix</keyword>
<dbReference type="InterPro" id="IPR036378">
    <property type="entry name" value="FAS1_dom_sf"/>
</dbReference>
<protein>
    <recommendedName>
        <fullName evidence="3">FAS1 domain-containing protein</fullName>
    </recommendedName>
</protein>
<comment type="similarity">
    <text evidence="1">Belongs to the fasciclin-like AGP family.</text>
</comment>
<evidence type="ECO:0000256" key="2">
    <source>
        <dbReference type="SAM" id="Phobius"/>
    </source>
</evidence>
<evidence type="ECO:0000313" key="5">
    <source>
        <dbReference type="Proteomes" id="UP001055439"/>
    </source>
</evidence>
<organism evidence="4 5">
    <name type="scientific">Musa troglodytarum</name>
    <name type="common">fe'i banana</name>
    <dbReference type="NCBI Taxonomy" id="320322"/>
    <lineage>
        <taxon>Eukaryota</taxon>
        <taxon>Viridiplantae</taxon>
        <taxon>Streptophyta</taxon>
        <taxon>Embryophyta</taxon>
        <taxon>Tracheophyta</taxon>
        <taxon>Spermatophyta</taxon>
        <taxon>Magnoliopsida</taxon>
        <taxon>Liliopsida</taxon>
        <taxon>Zingiberales</taxon>
        <taxon>Musaceae</taxon>
        <taxon>Musa</taxon>
    </lineage>
</organism>
<name>A0A9E7H4E0_9LILI</name>
<dbReference type="OrthoDB" id="286301at2759"/>
<dbReference type="PANTHER" id="PTHR37232">
    <property type="entry name" value="FASCICLIN DOMAIN PROTEIN"/>
    <property type="match status" value="1"/>
</dbReference>
<evidence type="ECO:0000313" key="4">
    <source>
        <dbReference type="EMBL" id="URE26575.1"/>
    </source>
</evidence>
<evidence type="ECO:0000256" key="1">
    <source>
        <dbReference type="ARBA" id="ARBA00007843"/>
    </source>
</evidence>
<sequence length="303" mass="34127">MELTTMAASSSSYLNLHHCQPARGEWSGSPKLAADLLPYSSSCFGLQKITISPDLRRFGVDTCPKGWRSCREFQFSCVKNSEHISQAEVFKQVHQISLTLEFMEALYKKWRRRCLSRISIYLMCLLAPILCLLCLLNSELPEVSLSNSVTESPRNLTFTKTVEGVGLGELGDMMVAMLPDDLAFTVFVPSEEAFGRLLKLRSHDSLSKDRLNETYAVVSRVMGFSAVPRHIPSKVIPLHKEMTFDSVSGFRLHAWKDLDGTLVVNGIRSEIVDIRKAEIIVHKMDGVLMDAEFEQSFPPDYED</sequence>
<keyword evidence="2" id="KW-0812">Transmembrane</keyword>
<dbReference type="InterPro" id="IPR000782">
    <property type="entry name" value="FAS1_domain"/>
</dbReference>
<dbReference type="PANTHER" id="PTHR37232:SF2">
    <property type="entry name" value="FAS1 DOMAIN-CONTAINING PROTEIN"/>
    <property type="match status" value="1"/>
</dbReference>
<keyword evidence="5" id="KW-1185">Reference proteome</keyword>
<accession>A0A9E7H4E0</accession>
<dbReference type="SUPFAM" id="SSF82153">
    <property type="entry name" value="FAS1 domain"/>
    <property type="match status" value="1"/>
</dbReference>
<dbReference type="Proteomes" id="UP001055439">
    <property type="component" value="Chromosome 8"/>
</dbReference>
<evidence type="ECO:0000259" key="3">
    <source>
        <dbReference type="PROSITE" id="PS50213"/>
    </source>
</evidence>
<feature type="transmembrane region" description="Helical" evidence="2">
    <location>
        <begin position="118"/>
        <end position="138"/>
    </location>
</feature>
<keyword evidence="2" id="KW-0472">Membrane</keyword>
<feature type="domain" description="FAS1" evidence="3">
    <location>
        <begin position="142"/>
        <end position="288"/>
    </location>
</feature>
<dbReference type="EMBL" id="CP097510">
    <property type="protein sequence ID" value="URE26575.1"/>
    <property type="molecule type" value="Genomic_DNA"/>
</dbReference>
<dbReference type="Gene3D" id="2.30.180.10">
    <property type="entry name" value="FAS1 domain"/>
    <property type="match status" value="1"/>
</dbReference>
<dbReference type="Pfam" id="PF02469">
    <property type="entry name" value="Fasciclin"/>
    <property type="match status" value="1"/>
</dbReference>
<gene>
    <name evidence="4" type="ORF">MUK42_35841</name>
</gene>
<proteinExistence type="inferred from homology"/>
<reference evidence="4" key="1">
    <citation type="submission" date="2022-05" db="EMBL/GenBank/DDBJ databases">
        <title>The Musa troglodytarum L. genome provides insights into the mechanism of non-climacteric behaviour and enrichment of carotenoids.</title>
        <authorList>
            <person name="Wang J."/>
        </authorList>
    </citation>
    <scope>NUCLEOTIDE SEQUENCE</scope>
    <source>
        <tissue evidence="4">Leaf</tissue>
    </source>
</reference>
<dbReference type="PROSITE" id="PS50213">
    <property type="entry name" value="FAS1"/>
    <property type="match status" value="1"/>
</dbReference>
<dbReference type="AlphaFoldDB" id="A0A9E7H4E0"/>